<name>A0A0E9XSS2_ANGAN</name>
<protein>
    <submittedName>
        <fullName evidence="1">Uncharacterized protein</fullName>
    </submittedName>
</protein>
<reference evidence="1" key="2">
    <citation type="journal article" date="2015" name="Fish Shellfish Immunol.">
        <title>Early steps in the European eel (Anguilla anguilla)-Vibrio vulnificus interaction in the gills: Role of the RtxA13 toxin.</title>
        <authorList>
            <person name="Callol A."/>
            <person name="Pajuelo D."/>
            <person name="Ebbesson L."/>
            <person name="Teles M."/>
            <person name="MacKenzie S."/>
            <person name="Amaro C."/>
        </authorList>
    </citation>
    <scope>NUCLEOTIDE SEQUENCE</scope>
</reference>
<evidence type="ECO:0000313" key="1">
    <source>
        <dbReference type="EMBL" id="JAI04901.1"/>
    </source>
</evidence>
<sequence>MTKRHILAKCHDLVSPHHRLECFEFHIKNENIKLQPITNLESCTNPAKSLQGLATVKLPTMSFVPAKEGAGLQIINPPLVLVWLTEEKKKCTTGSKMYKRRRWTPVKMMIHTQTPESWVDLNAGTETYIF</sequence>
<dbReference type="EMBL" id="GBXM01003677">
    <property type="protein sequence ID" value="JAI04901.1"/>
    <property type="molecule type" value="Transcribed_RNA"/>
</dbReference>
<dbReference type="AlphaFoldDB" id="A0A0E9XSS2"/>
<reference evidence="1" key="1">
    <citation type="submission" date="2014-11" db="EMBL/GenBank/DDBJ databases">
        <authorList>
            <person name="Amaro Gonzalez C."/>
        </authorList>
    </citation>
    <scope>NUCLEOTIDE SEQUENCE</scope>
</reference>
<proteinExistence type="predicted"/>
<accession>A0A0E9XSS2</accession>
<organism evidence="1">
    <name type="scientific">Anguilla anguilla</name>
    <name type="common">European freshwater eel</name>
    <name type="synonym">Muraena anguilla</name>
    <dbReference type="NCBI Taxonomy" id="7936"/>
    <lineage>
        <taxon>Eukaryota</taxon>
        <taxon>Metazoa</taxon>
        <taxon>Chordata</taxon>
        <taxon>Craniata</taxon>
        <taxon>Vertebrata</taxon>
        <taxon>Euteleostomi</taxon>
        <taxon>Actinopterygii</taxon>
        <taxon>Neopterygii</taxon>
        <taxon>Teleostei</taxon>
        <taxon>Anguilliformes</taxon>
        <taxon>Anguillidae</taxon>
        <taxon>Anguilla</taxon>
    </lineage>
</organism>